<reference evidence="1 2" key="1">
    <citation type="submission" date="2016-10" db="EMBL/GenBank/DDBJ databases">
        <authorList>
            <person name="de Groot N.N."/>
        </authorList>
    </citation>
    <scope>NUCLEOTIDE SEQUENCE [LARGE SCALE GENOMIC DNA]</scope>
    <source>
        <strain evidence="1 2">CGMCC 4.5506</strain>
    </source>
</reference>
<gene>
    <name evidence="1" type="ORF">SAMN05421630_11235</name>
</gene>
<sequence>MRTEWNPLGLLTRITRVVTWGIGLAALAVAIAGVAALGWLPGTGAKPVCTDAAGGAGPLASGAYSTRGGARVCVDDPTFAQQAAGLGQQLPQAIVTLIALVLLLRFLRAAAREGPYAASVPRALSSLGWFVLIGVPLAGLLLAVSGFVLRGGFFVGSPGDGWPADWFGSFPWWSIAAGVTALTFAHILRIGVRMREELEGTI</sequence>
<accession>A0A222VTM9</accession>
<dbReference type="STRING" id="530584.SAMN05421630_11235"/>
<proteinExistence type="predicted"/>
<dbReference type="AlphaFoldDB" id="A0A222VTM9"/>
<organism evidence="1 2">
    <name type="scientific">Prauserella marina</name>
    <dbReference type="NCBI Taxonomy" id="530584"/>
    <lineage>
        <taxon>Bacteria</taxon>
        <taxon>Bacillati</taxon>
        <taxon>Actinomycetota</taxon>
        <taxon>Actinomycetes</taxon>
        <taxon>Pseudonocardiales</taxon>
        <taxon>Pseudonocardiaceae</taxon>
        <taxon>Prauserella</taxon>
    </lineage>
</organism>
<evidence type="ECO:0000313" key="1">
    <source>
        <dbReference type="EMBL" id="SDD76205.1"/>
    </source>
</evidence>
<dbReference type="KEGG" id="pmad:BAY61_22265"/>
<protein>
    <submittedName>
        <fullName evidence="1">Uncharacterized protein</fullName>
    </submittedName>
</protein>
<dbReference type="Pfam" id="PF11188">
    <property type="entry name" value="DUF2975"/>
    <property type="match status" value="1"/>
</dbReference>
<name>A0A222VTM9_9PSEU</name>
<dbReference type="Proteomes" id="UP000199494">
    <property type="component" value="Unassembled WGS sequence"/>
</dbReference>
<dbReference type="InterPro" id="IPR021354">
    <property type="entry name" value="DUF2975"/>
</dbReference>
<dbReference type="RefSeq" id="WP_170140310.1">
    <property type="nucleotide sequence ID" value="NZ_FMZE01000012.1"/>
</dbReference>
<dbReference type="EMBL" id="FMZE01000012">
    <property type="protein sequence ID" value="SDD76205.1"/>
    <property type="molecule type" value="Genomic_DNA"/>
</dbReference>
<evidence type="ECO:0000313" key="2">
    <source>
        <dbReference type="Proteomes" id="UP000199494"/>
    </source>
</evidence>
<keyword evidence="2" id="KW-1185">Reference proteome</keyword>